<gene>
    <name evidence="1" type="ORF">KC19_2G209200</name>
</gene>
<name>A0A8T0IYF7_CERPU</name>
<evidence type="ECO:0000313" key="2">
    <source>
        <dbReference type="Proteomes" id="UP000822688"/>
    </source>
</evidence>
<protein>
    <submittedName>
        <fullName evidence="1">Uncharacterized protein</fullName>
    </submittedName>
</protein>
<dbReference type="EMBL" id="CM026422">
    <property type="protein sequence ID" value="KAG0588022.1"/>
    <property type="molecule type" value="Genomic_DNA"/>
</dbReference>
<comment type="caution">
    <text evidence="1">The sequence shown here is derived from an EMBL/GenBank/DDBJ whole genome shotgun (WGS) entry which is preliminary data.</text>
</comment>
<evidence type="ECO:0000313" key="1">
    <source>
        <dbReference type="EMBL" id="KAG0588022.1"/>
    </source>
</evidence>
<sequence>MNYDQKPGFLGLSVARNPEDEKKQVWTKLQGLRNAYLEDMIELYGMLTARSNQPMPAEQLQKLKHYKDVLHRMIPYLRVPQDRVPKEFNIDKVDAFEKQIVNIMETFKRRRQGAA</sequence>
<reference evidence="1" key="1">
    <citation type="submission" date="2020-06" db="EMBL/GenBank/DDBJ databases">
        <title>WGS assembly of Ceratodon purpureus strain R40.</title>
        <authorList>
            <person name="Carey S.B."/>
            <person name="Jenkins J."/>
            <person name="Shu S."/>
            <person name="Lovell J.T."/>
            <person name="Sreedasyam A."/>
            <person name="Maumus F."/>
            <person name="Tiley G.P."/>
            <person name="Fernandez-Pozo N."/>
            <person name="Barry K."/>
            <person name="Chen C."/>
            <person name="Wang M."/>
            <person name="Lipzen A."/>
            <person name="Daum C."/>
            <person name="Saski C.A."/>
            <person name="Payton A.C."/>
            <person name="Mcbreen J.C."/>
            <person name="Conrad R.E."/>
            <person name="Kollar L.M."/>
            <person name="Olsson S."/>
            <person name="Huttunen S."/>
            <person name="Landis J.B."/>
            <person name="Wickett N.J."/>
            <person name="Johnson M.G."/>
            <person name="Rensing S.A."/>
            <person name="Grimwood J."/>
            <person name="Schmutz J."/>
            <person name="Mcdaniel S.F."/>
        </authorList>
    </citation>
    <scope>NUCLEOTIDE SEQUENCE</scope>
    <source>
        <strain evidence="1">R40</strain>
    </source>
</reference>
<keyword evidence="2" id="KW-1185">Reference proteome</keyword>
<dbReference type="Proteomes" id="UP000822688">
    <property type="component" value="Chromosome 2"/>
</dbReference>
<proteinExistence type="predicted"/>
<dbReference type="AlphaFoldDB" id="A0A8T0IYF7"/>
<organism evidence="1 2">
    <name type="scientific">Ceratodon purpureus</name>
    <name type="common">Fire moss</name>
    <name type="synonym">Dicranum purpureum</name>
    <dbReference type="NCBI Taxonomy" id="3225"/>
    <lineage>
        <taxon>Eukaryota</taxon>
        <taxon>Viridiplantae</taxon>
        <taxon>Streptophyta</taxon>
        <taxon>Embryophyta</taxon>
        <taxon>Bryophyta</taxon>
        <taxon>Bryophytina</taxon>
        <taxon>Bryopsida</taxon>
        <taxon>Dicranidae</taxon>
        <taxon>Pseudoditrichales</taxon>
        <taxon>Ditrichaceae</taxon>
        <taxon>Ceratodon</taxon>
    </lineage>
</organism>
<accession>A0A8T0IYF7</accession>